<evidence type="ECO:0000256" key="2">
    <source>
        <dbReference type="ARBA" id="ARBA00022472"/>
    </source>
</evidence>
<reference evidence="4 5" key="1">
    <citation type="submission" date="2020-02" db="EMBL/GenBank/DDBJ databases">
        <authorList>
            <person name="Ma Q."/>
            <person name="Huang Y."/>
            <person name="Song X."/>
            <person name="Pei D."/>
        </authorList>
    </citation>
    <scope>NUCLEOTIDE SEQUENCE [LARGE SCALE GENOMIC DNA]</scope>
    <source>
        <strain evidence="4">Sxm20200214</strain>
        <tissue evidence="4">Leaf</tissue>
    </source>
</reference>
<comment type="similarity">
    <text evidence="1">Belongs to the mTERF family.</text>
</comment>
<dbReference type="Gene3D" id="1.25.70.10">
    <property type="entry name" value="Transcription termination factor 3, mitochondrial"/>
    <property type="match status" value="2"/>
</dbReference>
<evidence type="ECO:0000313" key="4">
    <source>
        <dbReference type="EMBL" id="KAG2288311.1"/>
    </source>
</evidence>
<evidence type="ECO:0000256" key="3">
    <source>
        <dbReference type="ARBA" id="ARBA00022946"/>
    </source>
</evidence>
<dbReference type="OrthoDB" id="1111305at2759"/>
<proteinExistence type="inferred from homology"/>
<dbReference type="InterPro" id="IPR003690">
    <property type="entry name" value="MTERF"/>
</dbReference>
<dbReference type="GO" id="GO:0005737">
    <property type="term" value="C:cytoplasm"/>
    <property type="evidence" value="ECO:0007669"/>
    <property type="project" value="UniProtKB-ARBA"/>
</dbReference>
<gene>
    <name evidence="4" type="ORF">Bca52824_047915</name>
</gene>
<dbReference type="SMART" id="SM00733">
    <property type="entry name" value="Mterf"/>
    <property type="match status" value="5"/>
</dbReference>
<dbReference type="EMBL" id="JAAMPC010000010">
    <property type="protein sequence ID" value="KAG2288311.1"/>
    <property type="molecule type" value="Genomic_DNA"/>
</dbReference>
<name>A0A8X7RHB9_BRACI</name>
<keyword evidence="5" id="KW-1185">Reference proteome</keyword>
<keyword evidence="2" id="KW-0805">Transcription regulation</keyword>
<accession>A0A8X7RHB9</accession>
<dbReference type="InterPro" id="IPR038538">
    <property type="entry name" value="MTERF_sf"/>
</dbReference>
<dbReference type="PANTHER" id="PTHR13068">
    <property type="entry name" value="CGI-12 PROTEIN-RELATED"/>
    <property type="match status" value="1"/>
</dbReference>
<dbReference type="AlphaFoldDB" id="A0A8X7RHB9"/>
<dbReference type="Pfam" id="PF02536">
    <property type="entry name" value="mTERF"/>
    <property type="match status" value="2"/>
</dbReference>
<comment type="caution">
    <text evidence="4">The sequence shown here is derived from an EMBL/GenBank/DDBJ whole genome shotgun (WGS) entry which is preliminary data.</text>
</comment>
<dbReference type="Proteomes" id="UP000886595">
    <property type="component" value="Unassembled WGS sequence"/>
</dbReference>
<keyword evidence="2" id="KW-0804">Transcription</keyword>
<dbReference type="GO" id="GO:0006353">
    <property type="term" value="P:DNA-templated transcription termination"/>
    <property type="evidence" value="ECO:0007669"/>
    <property type="project" value="UniProtKB-KW"/>
</dbReference>
<sequence length="350" mass="40276">MSVSRTRAILILFKSHGFTDSQISTIVTDYPLLLIEDADKSLGPRLQFLQSRGAYCVYFKSSKNLRYSRGQNHKQLLRFRLRGYRSRQEEFQARNFYLPQGNKLRNVSLLRDLGVPQKRLLGASYSFVYGKERFQVSLNKVLERGFDPNSSKFLGALRFVYGWKEEKIQEKVNVYKRFGFGVEDVWEMLKMWPLSLTHSEKKISQTFETLQNCGLLEDEICSLSVQEFSTVCIGLSADTVKKKTEFVVNEMNWSLNAVVSNPSVLGYNLEKRTVPRCNVIKTLMSKGLLGNKLPPVSPVLAITDEAFLNKYVRKHDDKELVAELMPIFSLERRDNPNPEKGQKCHVMFSA</sequence>
<organism evidence="4 5">
    <name type="scientific">Brassica carinata</name>
    <name type="common">Ethiopian mustard</name>
    <name type="synonym">Abyssinian cabbage</name>
    <dbReference type="NCBI Taxonomy" id="52824"/>
    <lineage>
        <taxon>Eukaryota</taxon>
        <taxon>Viridiplantae</taxon>
        <taxon>Streptophyta</taxon>
        <taxon>Embryophyta</taxon>
        <taxon>Tracheophyta</taxon>
        <taxon>Spermatophyta</taxon>
        <taxon>Magnoliopsida</taxon>
        <taxon>eudicotyledons</taxon>
        <taxon>Gunneridae</taxon>
        <taxon>Pentapetalae</taxon>
        <taxon>rosids</taxon>
        <taxon>malvids</taxon>
        <taxon>Brassicales</taxon>
        <taxon>Brassicaceae</taxon>
        <taxon>Brassiceae</taxon>
        <taxon>Brassica</taxon>
    </lineage>
</organism>
<protein>
    <recommendedName>
        <fullName evidence="6">Mitochondrial transcription termination factor family protein</fullName>
    </recommendedName>
</protein>
<dbReference type="PANTHER" id="PTHR13068:SF220">
    <property type="entry name" value="F8K4.20 PROTEIN-RELATED"/>
    <property type="match status" value="1"/>
</dbReference>
<keyword evidence="2" id="KW-0806">Transcription termination</keyword>
<evidence type="ECO:0000256" key="1">
    <source>
        <dbReference type="ARBA" id="ARBA00007692"/>
    </source>
</evidence>
<evidence type="ECO:0008006" key="6">
    <source>
        <dbReference type="Google" id="ProtNLM"/>
    </source>
</evidence>
<evidence type="ECO:0000313" key="5">
    <source>
        <dbReference type="Proteomes" id="UP000886595"/>
    </source>
</evidence>
<keyword evidence="3" id="KW-0809">Transit peptide</keyword>
<dbReference type="GO" id="GO:0003676">
    <property type="term" value="F:nucleic acid binding"/>
    <property type="evidence" value="ECO:0007669"/>
    <property type="project" value="InterPro"/>
</dbReference>